<comment type="similarity">
    <text evidence="10 11">Belongs to the helicase family. DinG subfamily. Type 2 sub-subfamily.</text>
</comment>
<keyword evidence="5 10" id="KW-0547">Nucleotide-binding</keyword>
<gene>
    <name evidence="10 11" type="primary">dinG</name>
    <name evidence="13" type="ORF">CLV38_10522</name>
</gene>
<dbReference type="InterPro" id="IPR013520">
    <property type="entry name" value="Ribonucl_H"/>
</dbReference>
<dbReference type="NCBIfam" id="TIGR01407">
    <property type="entry name" value="dinG_rel"/>
    <property type="match status" value="1"/>
</dbReference>
<dbReference type="InterPro" id="IPR014001">
    <property type="entry name" value="Helicase_ATP-bd"/>
</dbReference>
<evidence type="ECO:0000256" key="6">
    <source>
        <dbReference type="ARBA" id="ARBA00022801"/>
    </source>
</evidence>
<keyword evidence="7 10" id="KW-0269">Exonuclease</keyword>
<dbReference type="SMART" id="SM00479">
    <property type="entry name" value="EXOIII"/>
    <property type="match status" value="1"/>
</dbReference>
<evidence type="ECO:0000313" key="13">
    <source>
        <dbReference type="EMBL" id="PRY83243.1"/>
    </source>
</evidence>
<dbReference type="GO" id="GO:0008408">
    <property type="term" value="F:3'-5' exonuclease activity"/>
    <property type="evidence" value="ECO:0007669"/>
    <property type="project" value="UniProtKB-UniRule"/>
</dbReference>
<dbReference type="CDD" id="cd06127">
    <property type="entry name" value="DEDDh"/>
    <property type="match status" value="1"/>
</dbReference>
<dbReference type="EMBL" id="PVTO01000005">
    <property type="protein sequence ID" value="PRY83243.1"/>
    <property type="molecule type" value="Genomic_DNA"/>
</dbReference>
<dbReference type="GO" id="GO:0045004">
    <property type="term" value="P:DNA replication proofreading"/>
    <property type="evidence" value="ECO:0007669"/>
    <property type="project" value="TreeGrafter"/>
</dbReference>
<dbReference type="NCBIfam" id="TIGR00573">
    <property type="entry name" value="dnaq"/>
    <property type="match status" value="1"/>
</dbReference>
<keyword evidence="6 10" id="KW-0378">Hydrolase</keyword>
<proteinExistence type="inferred from homology"/>
<evidence type="ECO:0000256" key="4">
    <source>
        <dbReference type="ARBA" id="ARBA00022722"/>
    </source>
</evidence>
<dbReference type="GO" id="GO:0005524">
    <property type="term" value="F:ATP binding"/>
    <property type="evidence" value="ECO:0007669"/>
    <property type="project" value="UniProtKB-UniRule"/>
</dbReference>
<reference evidence="13 14" key="1">
    <citation type="submission" date="2018-03" db="EMBL/GenBank/DDBJ databases">
        <title>Genomic Encyclopedia of Archaeal and Bacterial Type Strains, Phase II (KMG-II): from individual species to whole genera.</title>
        <authorList>
            <person name="Goeker M."/>
        </authorList>
    </citation>
    <scope>NUCLEOTIDE SEQUENCE [LARGE SCALE GENOMIC DNA]</scope>
    <source>
        <strain evidence="13 14">DSM 13175</strain>
    </source>
</reference>
<feature type="domain" description="Helicase ATP-binding" evidence="12">
    <location>
        <begin position="249"/>
        <end position="512"/>
    </location>
</feature>
<keyword evidence="8 10" id="KW-0067">ATP-binding</keyword>
<dbReference type="HAMAP" id="MF_02206">
    <property type="entry name" value="DinG_exonucl"/>
    <property type="match status" value="1"/>
</dbReference>
<dbReference type="SMART" id="SM00491">
    <property type="entry name" value="HELICc2"/>
    <property type="match status" value="1"/>
</dbReference>
<keyword evidence="2" id="KW-0548">Nucleotidyltransferase</keyword>
<dbReference type="InterPro" id="IPR012337">
    <property type="entry name" value="RNaseH-like_sf"/>
</dbReference>
<keyword evidence="14" id="KW-1185">Reference proteome</keyword>
<comment type="caution">
    <text evidence="13">The sequence shown here is derived from an EMBL/GenBank/DDBJ whole genome shotgun (WGS) entry which is preliminary data.</text>
</comment>
<dbReference type="Gene3D" id="3.30.420.10">
    <property type="entry name" value="Ribonuclease H-like superfamily/Ribonuclease H"/>
    <property type="match status" value="1"/>
</dbReference>
<dbReference type="PANTHER" id="PTHR30231:SF41">
    <property type="entry name" value="DNA POLYMERASE III SUBUNIT EPSILON"/>
    <property type="match status" value="1"/>
</dbReference>
<comment type="function">
    <text evidence="10 11">3'-5' exonuclease.</text>
</comment>
<dbReference type="OrthoDB" id="9803913at2"/>
<keyword evidence="4 10" id="KW-0540">Nuclease</keyword>
<feature type="short sequence motif" description="DEAH box" evidence="10">
    <location>
        <begin position="463"/>
        <end position="466"/>
    </location>
</feature>
<evidence type="ECO:0000256" key="1">
    <source>
        <dbReference type="ARBA" id="ARBA00022679"/>
    </source>
</evidence>
<dbReference type="GO" id="GO:0016818">
    <property type="term" value="F:hydrolase activity, acting on acid anhydrides, in phosphorus-containing anhydrides"/>
    <property type="evidence" value="ECO:0007669"/>
    <property type="project" value="InterPro"/>
</dbReference>
<dbReference type="EC" id="3.1.-.-" evidence="10 11"/>
<dbReference type="PANTHER" id="PTHR30231">
    <property type="entry name" value="DNA POLYMERASE III SUBUNIT EPSILON"/>
    <property type="match status" value="1"/>
</dbReference>
<keyword evidence="3" id="KW-0235">DNA replication</keyword>
<dbReference type="GO" id="GO:0003887">
    <property type="term" value="F:DNA-directed DNA polymerase activity"/>
    <property type="evidence" value="ECO:0007669"/>
    <property type="project" value="UniProtKB-KW"/>
</dbReference>
<evidence type="ECO:0000313" key="14">
    <source>
        <dbReference type="Proteomes" id="UP000238205"/>
    </source>
</evidence>
<evidence type="ECO:0000256" key="10">
    <source>
        <dbReference type="HAMAP-Rule" id="MF_02206"/>
    </source>
</evidence>
<dbReference type="InterPro" id="IPR036397">
    <property type="entry name" value="RNaseH_sf"/>
</dbReference>
<organism evidence="13 14">
    <name type="scientific">Alkalibacterium olivapovliticus</name>
    <dbReference type="NCBI Taxonomy" id="99907"/>
    <lineage>
        <taxon>Bacteria</taxon>
        <taxon>Bacillati</taxon>
        <taxon>Bacillota</taxon>
        <taxon>Bacilli</taxon>
        <taxon>Lactobacillales</taxon>
        <taxon>Carnobacteriaceae</taxon>
        <taxon>Alkalibacterium</taxon>
    </lineage>
</organism>
<dbReference type="Proteomes" id="UP000238205">
    <property type="component" value="Unassembled WGS sequence"/>
</dbReference>
<feature type="binding site" evidence="10">
    <location>
        <begin position="287"/>
        <end position="294"/>
    </location>
    <ligand>
        <name>ATP</name>
        <dbReference type="ChEBI" id="CHEBI:30616"/>
    </ligand>
</feature>
<dbReference type="PROSITE" id="PS51193">
    <property type="entry name" value="HELICASE_ATP_BIND_2"/>
    <property type="match status" value="1"/>
</dbReference>
<dbReference type="GO" id="GO:0005829">
    <property type="term" value="C:cytosol"/>
    <property type="evidence" value="ECO:0007669"/>
    <property type="project" value="TreeGrafter"/>
</dbReference>
<dbReference type="InterPro" id="IPR006310">
    <property type="entry name" value="DinG"/>
</dbReference>
<dbReference type="SUPFAM" id="SSF53098">
    <property type="entry name" value="Ribonuclease H-like"/>
    <property type="match status" value="1"/>
</dbReference>
<dbReference type="AlphaFoldDB" id="A0A2T0W974"/>
<evidence type="ECO:0000256" key="2">
    <source>
        <dbReference type="ARBA" id="ARBA00022695"/>
    </source>
</evidence>
<keyword evidence="9" id="KW-0239">DNA-directed DNA polymerase</keyword>
<dbReference type="SMART" id="SM00487">
    <property type="entry name" value="DEXDc"/>
    <property type="match status" value="1"/>
</dbReference>
<dbReference type="InterPro" id="IPR006054">
    <property type="entry name" value="DnaQ"/>
</dbReference>
<evidence type="ECO:0000256" key="3">
    <source>
        <dbReference type="ARBA" id="ARBA00022705"/>
    </source>
</evidence>
<keyword evidence="13" id="KW-0347">Helicase</keyword>
<evidence type="ECO:0000256" key="11">
    <source>
        <dbReference type="RuleBase" id="RU364106"/>
    </source>
</evidence>
<dbReference type="RefSeq" id="WP_106191667.1">
    <property type="nucleotide sequence ID" value="NZ_PVTO01000005.1"/>
</dbReference>
<keyword evidence="1" id="KW-0808">Transferase</keyword>
<evidence type="ECO:0000256" key="5">
    <source>
        <dbReference type="ARBA" id="ARBA00022741"/>
    </source>
</evidence>
<dbReference type="FunFam" id="3.30.420.10:FF:000045">
    <property type="entry name" value="3'-5' exonuclease DinG"/>
    <property type="match status" value="1"/>
</dbReference>
<name>A0A2T0W974_9LACT</name>
<dbReference type="InterPro" id="IPR014013">
    <property type="entry name" value="Helic_SF1/SF2_ATP-bd_DinG/Rad3"/>
</dbReference>
<evidence type="ECO:0000256" key="7">
    <source>
        <dbReference type="ARBA" id="ARBA00022839"/>
    </source>
</evidence>
<dbReference type="InterPro" id="IPR027417">
    <property type="entry name" value="P-loop_NTPase"/>
</dbReference>
<sequence>MRKDQLYAVVDIEATGASIGRDERMIQFACILVKNNKIVESFDTFVNPSRKVSRKIRDLTGISSKDLATAPYFEDIAHIVYQLLEDTVFVAHNVGFDFQFLNECLVRAGLPPLTIPAIDTVQMAQILFPAENSYQLKELTSSLGYSLNQAHNALFDAEATVFLLSKLDEKISRLPLVTVESLAELSRATTADTHLFFQESFEAMKNAPGDLDDSLMVVEGLAIRKPEPINEQILHRKKPVYPYTDIDKHIVLKQLELEDRPNQSAMMNTLFNYLKIKTPSSKQLIEAAPGAGKTFGYLLPVFYLATPEEKIIISTYTKVLQKQLVEETLPYLNNRLDFSQSFALAKSGSHYLSLSSFYRKWRNTADTDTEALFCMKILVWLTETTEGDLEEIGIGTRTPHPFWQAVKPSQKLRAMEVFESVEFMSRRQKRLMQSSIIVTNHAFLLSDWQSADPILESETIILDEAHHFPDIIDQSATLTLRANTLVRDLKTIGSVDREDTLISELSKQESQHIKPYQITTLESVSSVLSEEWEDWSTQWIDWFNYSQAFDSSVVEWKEKAIDLNTLPLIIKKDSKRLKSTLDELVYIGNQMTLTLDTEPETLSKEAKRLLTKLQVLLDRIQLTSETLDHLFFKNQKGSLTGCRFYSKSPQQTLTFYRYDQNSKTAILNTLNAVPHLVLTSSTLSVKQSTLYIEQALNIKQAEYSTFDSPYDFSQQGRIFVPLETYTAAHSKKAAYASELAGQIEAILKGTHENALILFRSQETIQAVYSILQKKSSLHHKTILAQNISGTPVRIAKQVKKSKEVVVLGSDSFWEGVDFPEEELKIVVLTKLPFDSPDMPLVKNRHAMLTEEGLNPFVHDLLPRAVMKFKQGIGRLIRSKKDKGIWIILDRRIIESSYASSFIESLPTGLTIEEEPLETIIEESQLFFKSIEDKE</sequence>
<evidence type="ECO:0000256" key="9">
    <source>
        <dbReference type="ARBA" id="ARBA00022932"/>
    </source>
</evidence>
<accession>A0A2T0W974</accession>
<dbReference type="Pfam" id="PF00929">
    <property type="entry name" value="RNase_T"/>
    <property type="match status" value="1"/>
</dbReference>
<dbReference type="GO" id="GO:0004386">
    <property type="term" value="F:helicase activity"/>
    <property type="evidence" value="ECO:0007669"/>
    <property type="project" value="UniProtKB-KW"/>
</dbReference>
<protein>
    <recommendedName>
        <fullName evidence="10 11">3'-5' exonuclease DinG</fullName>
        <ecNumber evidence="10 11">3.1.-.-</ecNumber>
    </recommendedName>
</protein>
<dbReference type="InterPro" id="IPR006555">
    <property type="entry name" value="ATP-dep_Helicase_C"/>
</dbReference>
<dbReference type="Pfam" id="PF13307">
    <property type="entry name" value="Helicase_C_2"/>
    <property type="match status" value="1"/>
</dbReference>
<evidence type="ECO:0000256" key="8">
    <source>
        <dbReference type="ARBA" id="ARBA00022840"/>
    </source>
</evidence>
<dbReference type="SUPFAM" id="SSF52540">
    <property type="entry name" value="P-loop containing nucleoside triphosphate hydrolases"/>
    <property type="match status" value="1"/>
</dbReference>
<dbReference type="GO" id="GO:0003677">
    <property type="term" value="F:DNA binding"/>
    <property type="evidence" value="ECO:0007669"/>
    <property type="project" value="InterPro"/>
</dbReference>
<evidence type="ECO:0000259" key="12">
    <source>
        <dbReference type="PROSITE" id="PS51193"/>
    </source>
</evidence>
<dbReference type="Gene3D" id="3.40.50.300">
    <property type="entry name" value="P-loop containing nucleotide triphosphate hydrolases"/>
    <property type="match status" value="2"/>
</dbReference>